<name>A0ABV9G177_9ACTN</name>
<evidence type="ECO:0000313" key="3">
    <source>
        <dbReference type="EMBL" id="MFC4608076.1"/>
    </source>
</evidence>
<dbReference type="Pfam" id="PF02861">
    <property type="entry name" value="Clp_N"/>
    <property type="match status" value="1"/>
</dbReference>
<reference evidence="4" key="1">
    <citation type="journal article" date="2019" name="Int. J. Syst. Evol. Microbiol.">
        <title>The Global Catalogue of Microorganisms (GCM) 10K type strain sequencing project: providing services to taxonomists for standard genome sequencing and annotation.</title>
        <authorList>
            <consortium name="The Broad Institute Genomics Platform"/>
            <consortium name="The Broad Institute Genome Sequencing Center for Infectious Disease"/>
            <person name="Wu L."/>
            <person name="Ma J."/>
        </authorList>
    </citation>
    <scope>NUCLEOTIDE SEQUENCE [LARGE SCALE GENOMIC DNA]</scope>
    <source>
        <strain evidence="4">CGMCC 4.7139</strain>
    </source>
</reference>
<keyword evidence="4" id="KW-1185">Reference proteome</keyword>
<keyword evidence="3" id="KW-0645">Protease</keyword>
<gene>
    <name evidence="3" type="ORF">ACFO9E_09630</name>
</gene>
<keyword evidence="3" id="KW-0378">Hydrolase</keyword>
<proteinExistence type="predicted"/>
<feature type="domain" description="Clp R" evidence="2">
    <location>
        <begin position="2"/>
        <end position="187"/>
    </location>
</feature>
<dbReference type="GO" id="GO:0006508">
    <property type="term" value="P:proteolysis"/>
    <property type="evidence" value="ECO:0007669"/>
    <property type="project" value="UniProtKB-KW"/>
</dbReference>
<evidence type="ECO:0000256" key="1">
    <source>
        <dbReference type="PROSITE-ProRule" id="PRU01251"/>
    </source>
</evidence>
<comment type="caution">
    <text evidence="3">The sequence shown here is derived from an EMBL/GenBank/DDBJ whole genome shotgun (WGS) entry which is preliminary data.</text>
</comment>
<dbReference type="InterPro" id="IPR036628">
    <property type="entry name" value="Clp_N_dom_sf"/>
</dbReference>
<dbReference type="GO" id="GO:0008233">
    <property type="term" value="F:peptidase activity"/>
    <property type="evidence" value="ECO:0007669"/>
    <property type="project" value="UniProtKB-KW"/>
</dbReference>
<evidence type="ECO:0000259" key="2">
    <source>
        <dbReference type="PROSITE" id="PS51903"/>
    </source>
</evidence>
<organism evidence="3 4">
    <name type="scientific">Streptomyces maoxianensis</name>
    <dbReference type="NCBI Taxonomy" id="1459942"/>
    <lineage>
        <taxon>Bacteria</taxon>
        <taxon>Bacillati</taxon>
        <taxon>Actinomycetota</taxon>
        <taxon>Actinomycetes</taxon>
        <taxon>Kitasatosporales</taxon>
        <taxon>Streptomycetaceae</taxon>
        <taxon>Streptomyces</taxon>
    </lineage>
</organism>
<dbReference type="PROSITE" id="PS51903">
    <property type="entry name" value="CLP_R"/>
    <property type="match status" value="1"/>
</dbReference>
<sequence length="188" mass="19652">MFERFTKDARDVVTGSVGHSERAGAESVTDEHLLLALLDQEGTRTAFAFTALGIMDRRGSVEDALADARRQAGLSKADTDALAGLGIDVAEIVSRVEETHGAGALQAGVASNKRWSRRRPFGAAAKGTLVQSLRIAAGRGDREIGGEHLLLALTARRGVVAEVLADHGATYEAVERVMYGGGAARGAG</sequence>
<keyword evidence="1" id="KW-0677">Repeat</keyword>
<dbReference type="RefSeq" id="WP_215095238.1">
    <property type="nucleotide sequence ID" value="NZ_JBHSFE010000008.1"/>
</dbReference>
<dbReference type="SUPFAM" id="SSF81923">
    <property type="entry name" value="Double Clp-N motif"/>
    <property type="match status" value="2"/>
</dbReference>
<dbReference type="EMBL" id="JBHSFE010000008">
    <property type="protein sequence ID" value="MFC4608076.1"/>
    <property type="molecule type" value="Genomic_DNA"/>
</dbReference>
<dbReference type="InterPro" id="IPR004176">
    <property type="entry name" value="Clp_R_N"/>
</dbReference>
<evidence type="ECO:0000313" key="4">
    <source>
        <dbReference type="Proteomes" id="UP001595993"/>
    </source>
</evidence>
<accession>A0ABV9G177</accession>
<protein>
    <submittedName>
        <fullName evidence="3">Clp protease N-terminal domain-containing protein</fullName>
    </submittedName>
</protein>
<dbReference type="Gene3D" id="1.10.1780.10">
    <property type="entry name" value="Clp, N-terminal domain"/>
    <property type="match status" value="2"/>
</dbReference>
<dbReference type="Proteomes" id="UP001595993">
    <property type="component" value="Unassembled WGS sequence"/>
</dbReference>